<evidence type="ECO:0008006" key="12">
    <source>
        <dbReference type="Google" id="ProtNLM"/>
    </source>
</evidence>
<dbReference type="GO" id="GO:0003676">
    <property type="term" value="F:nucleic acid binding"/>
    <property type="evidence" value="ECO:0007669"/>
    <property type="project" value="InterPro"/>
</dbReference>
<keyword evidence="1" id="KW-0808">Transferase</keyword>
<evidence type="ECO:0000256" key="5">
    <source>
        <dbReference type="ARBA" id="ARBA00022801"/>
    </source>
</evidence>
<dbReference type="InterPro" id="IPR000477">
    <property type="entry name" value="RT_dom"/>
</dbReference>
<evidence type="ECO:0000256" key="6">
    <source>
        <dbReference type="ARBA" id="ARBA00022918"/>
    </source>
</evidence>
<reference evidence="10 11" key="1">
    <citation type="submission" date="2019-06" db="EMBL/GenBank/DDBJ databases">
        <title>Genomics analysis of Aphanomyces spp. identifies a new class of oomycete effector associated with host adaptation.</title>
        <authorList>
            <person name="Gaulin E."/>
        </authorList>
    </citation>
    <scope>NUCLEOTIDE SEQUENCE [LARGE SCALE GENOMIC DNA]</scope>
    <source>
        <strain evidence="10 11">E</strain>
    </source>
</reference>
<sequence>MPQGSGQTFRPASVQAPPRAAPAPSTPRAPTSSTPGSGCLKCKSTTHKVRECPGITDDEAVRLLKGHGRVLGQKRGDWSRGDGRADAGRGRGTPGGRVATMRTNAVKVGREDLTATVDGVVPVRASLLDSGADLSVASGGLVSALLAAGAAPEIIVMGPTTLRPYGTDSRPITVTKQVRLGRLEFNTGCGPLMLRGLRVWIDEAEAAVELTLGLPVMQKLGYSEQTLLENARRQQAVWDFADQPDTTPGIAMHRTLRMEELSDGIDDDEGMCCATPELGMIPSLADAEAVRTVLMAKVAEAAADGMEEPAVEALQDLLLEFQDVFRLRFGRDPPVRVEPLKVHLKPGSVPVKSGLRRYPPTHMAFLEKHVRELEEAGLVYRNTRSRWAAAPRIVPKKDPGDLRMTIDSRPINACTEPMPWPMPNLDVAMGVLKDSRVYFSLDWTKGYWQLPLHPDSQEYYSFMTPVGVVTPTRVLMGQSDAVAYCQGVVDELFGDLLMHGVLGWLDDLLGYAGTTTELLQLLRQVLGICHISGLKLHPGKCTFYTTRTIWCGKEISAEGVAHSPSRVQGLCGLEPPQTAADLQQFLCATNWMRANIPQYTELVAPLTRLMDIAAKAADSRKKTALTRVALSSVGWAEDHLTCFERVKATLQRMVPLSHPDPDKMVCLYTDASEGFWGAVATQVPSEDLALPANDQRHEPLAFLSGAFRGSSERWPIVEKEAFAVVESCKRLEYLLIRPGGFRLFTDHRNLVYMFNPLGSNSNMAKYQAHKLQRWALTMTTFPYVVECVAGEDNLWADLLSRWGSVAGPDRGARMQKLALVSPLRAEEFVWPTANAITALQREHPERERCSTWSAEKKCFLSASGKIWIPDDALDMQVRICVVAHAGVAGHRRVEATTASVADMFDWPTLKADVKNFVRACLHCMVVDGESVPRPWGEALHATKPNELIHFDWVSFPEAEGGLKHVLVIKDDMSGFVRLHASASATAVETASALMEWFGLFGVVKTWVSDCGSHFKNELINTMGSDVRGPSPFCQASLPMGEWNGR</sequence>
<evidence type="ECO:0000313" key="10">
    <source>
        <dbReference type="EMBL" id="KAF0712300.1"/>
    </source>
</evidence>
<proteinExistence type="predicted"/>
<dbReference type="PROSITE" id="PS50994">
    <property type="entry name" value="INTEGRASE"/>
    <property type="match status" value="1"/>
</dbReference>
<keyword evidence="6" id="KW-0695">RNA-directed DNA polymerase</keyword>
<evidence type="ECO:0000256" key="1">
    <source>
        <dbReference type="ARBA" id="ARBA00022679"/>
    </source>
</evidence>
<dbReference type="InterPro" id="IPR041588">
    <property type="entry name" value="Integrase_H2C2"/>
</dbReference>
<dbReference type="AlphaFoldDB" id="A0A6A4ZJ35"/>
<dbReference type="InterPro" id="IPR036397">
    <property type="entry name" value="RNaseH_sf"/>
</dbReference>
<dbReference type="PANTHER" id="PTHR37984">
    <property type="entry name" value="PROTEIN CBG26694"/>
    <property type="match status" value="1"/>
</dbReference>
<dbReference type="Pfam" id="PF17917">
    <property type="entry name" value="RT_RNaseH"/>
    <property type="match status" value="1"/>
</dbReference>
<gene>
    <name evidence="10" type="ORF">AaE_012063</name>
</gene>
<feature type="region of interest" description="Disordered" evidence="7">
    <location>
        <begin position="72"/>
        <end position="97"/>
    </location>
</feature>
<dbReference type="Gene3D" id="3.30.70.270">
    <property type="match status" value="2"/>
</dbReference>
<keyword evidence="2" id="KW-0548">Nucleotidyltransferase</keyword>
<dbReference type="CDD" id="cd09274">
    <property type="entry name" value="RNase_HI_RT_Ty3"/>
    <property type="match status" value="1"/>
</dbReference>
<evidence type="ECO:0000256" key="7">
    <source>
        <dbReference type="SAM" id="MobiDB-lite"/>
    </source>
</evidence>
<dbReference type="InterPro" id="IPR043502">
    <property type="entry name" value="DNA/RNA_pol_sf"/>
</dbReference>
<protein>
    <recommendedName>
        <fullName evidence="12">Reverse transcriptase</fullName>
    </recommendedName>
</protein>
<evidence type="ECO:0000313" key="11">
    <source>
        <dbReference type="Proteomes" id="UP000469452"/>
    </source>
</evidence>
<dbReference type="Pfam" id="PF17921">
    <property type="entry name" value="Integrase_H2C2"/>
    <property type="match status" value="1"/>
</dbReference>
<keyword evidence="3" id="KW-0540">Nuclease</keyword>
<dbReference type="SUPFAM" id="SSF56672">
    <property type="entry name" value="DNA/RNA polymerases"/>
    <property type="match status" value="1"/>
</dbReference>
<dbReference type="Pfam" id="PF00078">
    <property type="entry name" value="RVT_1"/>
    <property type="match status" value="1"/>
</dbReference>
<dbReference type="PROSITE" id="PS50878">
    <property type="entry name" value="RT_POL"/>
    <property type="match status" value="1"/>
</dbReference>
<dbReference type="GO" id="GO:0016787">
    <property type="term" value="F:hydrolase activity"/>
    <property type="evidence" value="ECO:0007669"/>
    <property type="project" value="UniProtKB-KW"/>
</dbReference>
<comment type="caution">
    <text evidence="10">The sequence shown here is derived from an EMBL/GenBank/DDBJ whole genome shotgun (WGS) entry which is preliminary data.</text>
</comment>
<dbReference type="VEuPathDB" id="FungiDB:H257_13409"/>
<evidence type="ECO:0000256" key="2">
    <source>
        <dbReference type="ARBA" id="ARBA00022695"/>
    </source>
</evidence>
<evidence type="ECO:0000259" key="8">
    <source>
        <dbReference type="PROSITE" id="PS50878"/>
    </source>
</evidence>
<dbReference type="InterPro" id="IPR050951">
    <property type="entry name" value="Retrovirus_Pol_polyprotein"/>
</dbReference>
<dbReference type="InterPro" id="IPR001584">
    <property type="entry name" value="Integrase_cat-core"/>
</dbReference>
<dbReference type="GO" id="GO:0003964">
    <property type="term" value="F:RNA-directed DNA polymerase activity"/>
    <property type="evidence" value="ECO:0007669"/>
    <property type="project" value="UniProtKB-KW"/>
</dbReference>
<dbReference type="InterPro" id="IPR012337">
    <property type="entry name" value="RNaseH-like_sf"/>
</dbReference>
<dbReference type="InterPro" id="IPR043128">
    <property type="entry name" value="Rev_trsase/Diguanyl_cyclase"/>
</dbReference>
<evidence type="ECO:0000256" key="3">
    <source>
        <dbReference type="ARBA" id="ARBA00022722"/>
    </source>
</evidence>
<dbReference type="EMBL" id="VJMI01017834">
    <property type="protein sequence ID" value="KAF0712300.1"/>
    <property type="molecule type" value="Genomic_DNA"/>
</dbReference>
<dbReference type="GO" id="GO:0015074">
    <property type="term" value="P:DNA integration"/>
    <property type="evidence" value="ECO:0007669"/>
    <property type="project" value="InterPro"/>
</dbReference>
<dbReference type="VEuPathDB" id="FungiDB:H257_09910"/>
<accession>A0A6A4ZJ35</accession>
<dbReference type="InterPro" id="IPR041373">
    <property type="entry name" value="RT_RNaseH"/>
</dbReference>
<organism evidence="10 11">
    <name type="scientific">Aphanomyces astaci</name>
    <name type="common">Crayfish plague agent</name>
    <dbReference type="NCBI Taxonomy" id="112090"/>
    <lineage>
        <taxon>Eukaryota</taxon>
        <taxon>Sar</taxon>
        <taxon>Stramenopiles</taxon>
        <taxon>Oomycota</taxon>
        <taxon>Saprolegniomycetes</taxon>
        <taxon>Saprolegniales</taxon>
        <taxon>Verrucalvaceae</taxon>
        <taxon>Aphanomyces</taxon>
    </lineage>
</organism>
<evidence type="ECO:0000259" key="9">
    <source>
        <dbReference type="PROSITE" id="PS50994"/>
    </source>
</evidence>
<feature type="compositionally biased region" description="Basic and acidic residues" evidence="7">
    <location>
        <begin position="74"/>
        <end position="89"/>
    </location>
</feature>
<feature type="domain" description="Reverse transcriptase" evidence="8">
    <location>
        <begin position="375"/>
        <end position="555"/>
    </location>
</feature>
<feature type="non-terminal residue" evidence="10">
    <location>
        <position position="1045"/>
    </location>
</feature>
<dbReference type="CDD" id="cd01647">
    <property type="entry name" value="RT_LTR"/>
    <property type="match status" value="1"/>
</dbReference>
<dbReference type="Gene3D" id="3.10.10.10">
    <property type="entry name" value="HIV Type 1 Reverse Transcriptase, subunit A, domain 1"/>
    <property type="match status" value="1"/>
</dbReference>
<dbReference type="GO" id="GO:0004519">
    <property type="term" value="F:endonuclease activity"/>
    <property type="evidence" value="ECO:0007669"/>
    <property type="project" value="UniProtKB-KW"/>
</dbReference>
<name>A0A6A4ZJ35_APHAT</name>
<dbReference type="Proteomes" id="UP000469452">
    <property type="component" value="Unassembled WGS sequence"/>
</dbReference>
<dbReference type="Gene3D" id="1.10.340.70">
    <property type="match status" value="1"/>
</dbReference>
<dbReference type="SUPFAM" id="SSF53098">
    <property type="entry name" value="Ribonuclease H-like"/>
    <property type="match status" value="1"/>
</dbReference>
<dbReference type="PANTHER" id="PTHR37984:SF5">
    <property type="entry name" value="PROTEIN NYNRIN-LIKE"/>
    <property type="match status" value="1"/>
</dbReference>
<dbReference type="Gene3D" id="3.30.420.10">
    <property type="entry name" value="Ribonuclease H-like superfamily/Ribonuclease H"/>
    <property type="match status" value="1"/>
</dbReference>
<feature type="domain" description="Integrase catalytic" evidence="9">
    <location>
        <begin position="940"/>
        <end position="1045"/>
    </location>
</feature>
<keyword evidence="5" id="KW-0378">Hydrolase</keyword>
<feature type="region of interest" description="Disordered" evidence="7">
    <location>
        <begin position="1"/>
        <end position="40"/>
    </location>
</feature>
<evidence type="ECO:0000256" key="4">
    <source>
        <dbReference type="ARBA" id="ARBA00022759"/>
    </source>
</evidence>
<keyword evidence="4" id="KW-0255">Endonuclease</keyword>